<name>A0A9D9EPI0_9BACT</name>
<dbReference type="InterPro" id="IPR028082">
    <property type="entry name" value="Peripla_BP_I"/>
</dbReference>
<dbReference type="EMBL" id="JADIMI010000003">
    <property type="protein sequence ID" value="MBO8451288.1"/>
    <property type="molecule type" value="Genomic_DNA"/>
</dbReference>
<organism evidence="5 6">
    <name type="scientific">Candidatus Cryptobacteroides intestinavium</name>
    <dbReference type="NCBI Taxonomy" id="2840766"/>
    <lineage>
        <taxon>Bacteria</taxon>
        <taxon>Pseudomonadati</taxon>
        <taxon>Bacteroidota</taxon>
        <taxon>Bacteroidia</taxon>
        <taxon>Bacteroidales</taxon>
        <taxon>Candidatus Cryptobacteroides</taxon>
    </lineage>
</organism>
<dbReference type="PANTHER" id="PTHR30146:SF144">
    <property type="entry name" value="LACI-FAMILY TRANSCRIPTION REGULATOR"/>
    <property type="match status" value="1"/>
</dbReference>
<comment type="caution">
    <text evidence="5">The sequence shown here is derived from an EMBL/GenBank/DDBJ whole genome shotgun (WGS) entry which is preliminary data.</text>
</comment>
<dbReference type="GO" id="GO:0003700">
    <property type="term" value="F:DNA-binding transcription factor activity"/>
    <property type="evidence" value="ECO:0007669"/>
    <property type="project" value="TreeGrafter"/>
</dbReference>
<reference evidence="5" key="1">
    <citation type="submission" date="2020-10" db="EMBL/GenBank/DDBJ databases">
        <authorList>
            <person name="Gilroy R."/>
        </authorList>
    </citation>
    <scope>NUCLEOTIDE SEQUENCE</scope>
    <source>
        <strain evidence="5">B1-20833</strain>
    </source>
</reference>
<keyword evidence="2 5" id="KW-0238">DNA-binding</keyword>
<evidence type="ECO:0000259" key="4">
    <source>
        <dbReference type="PROSITE" id="PS50932"/>
    </source>
</evidence>
<dbReference type="InterPro" id="IPR000843">
    <property type="entry name" value="HTH_LacI"/>
</dbReference>
<gene>
    <name evidence="5" type="ORF">IAC06_00180</name>
</gene>
<accession>A0A9D9EPI0</accession>
<evidence type="ECO:0000313" key="6">
    <source>
        <dbReference type="Proteomes" id="UP000823661"/>
    </source>
</evidence>
<dbReference type="SMART" id="SM00354">
    <property type="entry name" value="HTH_LACI"/>
    <property type="match status" value="1"/>
</dbReference>
<dbReference type="Pfam" id="PF13407">
    <property type="entry name" value="Peripla_BP_4"/>
    <property type="match status" value="1"/>
</dbReference>
<dbReference type="InterPro" id="IPR025997">
    <property type="entry name" value="SBP_2_dom"/>
</dbReference>
<dbReference type="PANTHER" id="PTHR30146">
    <property type="entry name" value="LACI-RELATED TRANSCRIPTIONAL REPRESSOR"/>
    <property type="match status" value="1"/>
</dbReference>
<keyword evidence="1" id="KW-0805">Transcription regulation</keyword>
<protein>
    <submittedName>
        <fullName evidence="5">LacI family DNA-binding transcriptional regulator</fullName>
    </submittedName>
</protein>
<dbReference type="Proteomes" id="UP000823661">
    <property type="component" value="Unassembled WGS sequence"/>
</dbReference>
<dbReference type="SUPFAM" id="SSF53822">
    <property type="entry name" value="Periplasmic binding protein-like I"/>
    <property type="match status" value="1"/>
</dbReference>
<evidence type="ECO:0000256" key="2">
    <source>
        <dbReference type="ARBA" id="ARBA00023125"/>
    </source>
</evidence>
<dbReference type="PROSITE" id="PS00356">
    <property type="entry name" value="HTH_LACI_1"/>
    <property type="match status" value="1"/>
</dbReference>
<dbReference type="InterPro" id="IPR010982">
    <property type="entry name" value="Lambda_DNA-bd_dom_sf"/>
</dbReference>
<evidence type="ECO:0000313" key="5">
    <source>
        <dbReference type="EMBL" id="MBO8451288.1"/>
    </source>
</evidence>
<dbReference type="Gene3D" id="1.10.260.40">
    <property type="entry name" value="lambda repressor-like DNA-binding domains"/>
    <property type="match status" value="1"/>
</dbReference>
<reference evidence="5" key="2">
    <citation type="journal article" date="2021" name="PeerJ">
        <title>Extensive microbial diversity within the chicken gut microbiome revealed by metagenomics and culture.</title>
        <authorList>
            <person name="Gilroy R."/>
            <person name="Ravi A."/>
            <person name="Getino M."/>
            <person name="Pursley I."/>
            <person name="Horton D.L."/>
            <person name="Alikhan N.F."/>
            <person name="Baker D."/>
            <person name="Gharbi K."/>
            <person name="Hall N."/>
            <person name="Watson M."/>
            <person name="Adriaenssens E.M."/>
            <person name="Foster-Nyarko E."/>
            <person name="Jarju S."/>
            <person name="Secka A."/>
            <person name="Antonio M."/>
            <person name="Oren A."/>
            <person name="Chaudhuri R.R."/>
            <person name="La Ragione R."/>
            <person name="Hildebrand F."/>
            <person name="Pallen M.J."/>
        </authorList>
    </citation>
    <scope>NUCLEOTIDE SEQUENCE</scope>
    <source>
        <strain evidence="5">B1-20833</strain>
    </source>
</reference>
<dbReference type="Pfam" id="PF00356">
    <property type="entry name" value="LacI"/>
    <property type="match status" value="1"/>
</dbReference>
<proteinExistence type="predicted"/>
<dbReference type="PROSITE" id="PS50932">
    <property type="entry name" value="HTH_LACI_2"/>
    <property type="match status" value="1"/>
</dbReference>
<evidence type="ECO:0000256" key="3">
    <source>
        <dbReference type="ARBA" id="ARBA00023163"/>
    </source>
</evidence>
<dbReference type="AlphaFoldDB" id="A0A9D9EPI0"/>
<dbReference type="SUPFAM" id="SSF47413">
    <property type="entry name" value="lambda repressor-like DNA-binding domains"/>
    <property type="match status" value="1"/>
</dbReference>
<evidence type="ECO:0000256" key="1">
    <source>
        <dbReference type="ARBA" id="ARBA00023015"/>
    </source>
</evidence>
<dbReference type="CDD" id="cd01392">
    <property type="entry name" value="HTH_LacI"/>
    <property type="match status" value="1"/>
</dbReference>
<keyword evidence="3" id="KW-0804">Transcription</keyword>
<feature type="domain" description="HTH lacI-type" evidence="4">
    <location>
        <begin position="5"/>
        <end position="59"/>
    </location>
</feature>
<dbReference type="GO" id="GO:0000976">
    <property type="term" value="F:transcription cis-regulatory region binding"/>
    <property type="evidence" value="ECO:0007669"/>
    <property type="project" value="TreeGrafter"/>
</dbReference>
<sequence>MAKQVKIKDIAQMAGVSAGTVDRILHNRGNVSKASQAAVEKVLSEVGYRYNIHTSAVALRKGYDIVISIPSANKGEYWGAIQEGIEHALDEFSDININCTYSFYNQFDAYSCRSAFDSIIESSPDAVIIGPTFIEETKELCNRLTDKGIPFVFVDSAIDGTSPIATFSTDQYGCGFLLGKLLHSITPDGGEFALFRNQRAGNRSANNSVERKKGFDDYFESIGLTDMVHESSFSVMNPEDNEKDILEFMEKFPRTRSIAVLNSRGYIIADILDSLGIGKVKMISFDLTANNARCVRSGKIEALLCQRPALQGFLAVKAAIRYLLYNKMDMPEHTIMPIDIIMKQNLDYYREFLDI</sequence>
<dbReference type="Gene3D" id="3.40.50.2300">
    <property type="match status" value="2"/>
</dbReference>